<organism evidence="10 11">
    <name type="scientific">Pterulicium gracile</name>
    <dbReference type="NCBI Taxonomy" id="1884261"/>
    <lineage>
        <taxon>Eukaryota</taxon>
        <taxon>Fungi</taxon>
        <taxon>Dikarya</taxon>
        <taxon>Basidiomycota</taxon>
        <taxon>Agaricomycotina</taxon>
        <taxon>Agaricomycetes</taxon>
        <taxon>Agaricomycetidae</taxon>
        <taxon>Agaricales</taxon>
        <taxon>Pleurotineae</taxon>
        <taxon>Pterulaceae</taxon>
        <taxon>Pterulicium</taxon>
    </lineage>
</organism>
<feature type="transmembrane region" description="Helical" evidence="7">
    <location>
        <begin position="316"/>
        <end position="337"/>
    </location>
</feature>
<feature type="region of interest" description="Disordered" evidence="6">
    <location>
        <begin position="80"/>
        <end position="104"/>
    </location>
</feature>
<feature type="transmembrane region" description="Helical" evidence="7">
    <location>
        <begin position="178"/>
        <end position="199"/>
    </location>
</feature>
<dbReference type="STRING" id="1884261.A0A5C3R1L5"/>
<keyword evidence="2 7" id="KW-0812">Transmembrane</keyword>
<feature type="region of interest" description="Disordered" evidence="6">
    <location>
        <begin position="381"/>
        <end position="480"/>
    </location>
</feature>
<dbReference type="EMBL" id="ML178815">
    <property type="protein sequence ID" value="TFL06731.1"/>
    <property type="molecule type" value="Genomic_DNA"/>
</dbReference>
<dbReference type="AlphaFoldDB" id="A0A5C3R1L5"/>
<feature type="transmembrane region" description="Helical" evidence="7">
    <location>
        <begin position="286"/>
        <end position="304"/>
    </location>
</feature>
<keyword evidence="11" id="KW-1185">Reference proteome</keyword>
<evidence type="ECO:0000256" key="7">
    <source>
        <dbReference type="SAM" id="Phobius"/>
    </source>
</evidence>
<feature type="transmembrane region" description="Helical" evidence="7">
    <location>
        <begin position="230"/>
        <end position="250"/>
    </location>
</feature>
<feature type="compositionally biased region" description="Polar residues" evidence="6">
    <location>
        <begin position="401"/>
        <end position="425"/>
    </location>
</feature>
<feature type="compositionally biased region" description="Polar residues" evidence="6">
    <location>
        <begin position="452"/>
        <end position="469"/>
    </location>
</feature>
<feature type="compositionally biased region" description="Polar residues" evidence="6">
    <location>
        <begin position="802"/>
        <end position="820"/>
    </location>
</feature>
<feature type="transmembrane region" description="Helical" evidence="7">
    <location>
        <begin position="206"/>
        <end position="224"/>
    </location>
</feature>
<dbReference type="PANTHER" id="PTHR39469:SF1">
    <property type="entry name" value="DUF4203 DOMAIN-CONTAINING PROTEIN"/>
    <property type="match status" value="1"/>
</dbReference>
<proteinExistence type="predicted"/>
<evidence type="ECO:0000256" key="2">
    <source>
        <dbReference type="ARBA" id="ARBA00022692"/>
    </source>
</evidence>
<keyword evidence="3 7" id="KW-1133">Transmembrane helix</keyword>
<feature type="chain" id="PRO_5022799246" description="TM7S3/TM198-like domain-containing protein" evidence="8">
    <location>
        <begin position="20"/>
        <end position="846"/>
    </location>
</feature>
<evidence type="ECO:0000256" key="8">
    <source>
        <dbReference type="SAM" id="SignalP"/>
    </source>
</evidence>
<dbReference type="PANTHER" id="PTHR39469">
    <property type="entry name" value="CHROMOSOME 1, WHOLE GENOME SHOTGUN SEQUENCE"/>
    <property type="match status" value="1"/>
</dbReference>
<dbReference type="OrthoDB" id="102260at2759"/>
<feature type="compositionally biased region" description="Basic and acidic residues" evidence="6">
    <location>
        <begin position="690"/>
        <end position="703"/>
    </location>
</feature>
<evidence type="ECO:0000256" key="6">
    <source>
        <dbReference type="SAM" id="MobiDB-lite"/>
    </source>
</evidence>
<feature type="region of interest" description="Disordered" evidence="6">
    <location>
        <begin position="21"/>
        <end position="45"/>
    </location>
</feature>
<keyword evidence="5" id="KW-0175">Coiled coil</keyword>
<evidence type="ECO:0000256" key="3">
    <source>
        <dbReference type="ARBA" id="ARBA00022989"/>
    </source>
</evidence>
<keyword evidence="4 7" id="KW-0472">Membrane</keyword>
<comment type="subcellular location">
    <subcellularLocation>
        <location evidence="1">Membrane</location>
        <topology evidence="1">Multi-pass membrane protein</topology>
    </subcellularLocation>
</comment>
<feature type="transmembrane region" description="Helical" evidence="7">
    <location>
        <begin position="117"/>
        <end position="136"/>
    </location>
</feature>
<feature type="domain" description="TM7S3/TM198-like" evidence="9">
    <location>
        <begin position="122"/>
        <end position="331"/>
    </location>
</feature>
<evidence type="ECO:0000256" key="4">
    <source>
        <dbReference type="ARBA" id="ARBA00023136"/>
    </source>
</evidence>
<feature type="region of interest" description="Disordered" evidence="6">
    <location>
        <begin position="632"/>
        <end position="846"/>
    </location>
</feature>
<feature type="compositionally biased region" description="Basic and acidic residues" evidence="6">
    <location>
        <begin position="718"/>
        <end position="739"/>
    </location>
</feature>
<accession>A0A5C3R1L5</accession>
<evidence type="ECO:0000313" key="10">
    <source>
        <dbReference type="EMBL" id="TFL06731.1"/>
    </source>
</evidence>
<evidence type="ECO:0000313" key="11">
    <source>
        <dbReference type="Proteomes" id="UP000305067"/>
    </source>
</evidence>
<protein>
    <recommendedName>
        <fullName evidence="9">TM7S3/TM198-like domain-containing protein</fullName>
    </recommendedName>
</protein>
<evidence type="ECO:0000256" key="5">
    <source>
        <dbReference type="SAM" id="Coils"/>
    </source>
</evidence>
<evidence type="ECO:0000259" key="9">
    <source>
        <dbReference type="Pfam" id="PF13886"/>
    </source>
</evidence>
<dbReference type="InterPro" id="IPR025256">
    <property type="entry name" value="TM7S3/TM198-like_dom"/>
</dbReference>
<sequence length="846" mass="92712">MYSFFRFLLFSLVLSAVVAQSGNDNDNNDVNSSARPTSSASLSRSVSTATSVATVTTTTRSRGEDVERTTTFTSTFPVTYTITPTSSSPDEPTASADVAEESATPEPIRLNTRIDPAFGVLGAILILTGVPSAFWGHKNRWTSFFLTGFYTLSLTCFVLILNFGIIPAVNPPSQTLRGLFVLASVIAGAAGGLIAIFWWKASQYFIGAWGGFAFGLWIQCFRDGGLIGPIGYRWIMYIGCALVGFVLCTIPRIHYHVLLISTSLVGASAVMLGVDCYTTAGLKEFYVWNIGFMAMFPKLLDNNIQFKVSQTIQIELGLLAAVAIAGIAVQLRILVVLQRKLAEIKALQKKRDEEAAVEHTERFAAMETEREQWEKDHPTLHKHGRYESGISTVPLMKDLDGSSSPTLSETRGRTQSGLSEFQAASASKDEMDRFARSQPSGALPALDLGSGIESTVPQNFISEDGSTSNEKAESGGAAGEKHALLNEIQTIRRSIEMLRSESSTSGGAHSRRPSLSSKRTLSFDATTALSPPLAVPTHLRPPREQNFRERTHSMELLSMAKSANVGGFIGRPTSTPLTHADWDEYVQDRRLLQPPSGPSAPIQTTATFAADRSQLPQSVKDAMNRRKARESLLMDRREVSGDSSDDTPLAALSPPRHRQHRPQASSGDQAAPVTILPPRKVAAPAPQRPEANRVKTFEELQERHKQKMRGMQAPVTQEAREQADLAAAKERWERNKSLERNVMTRRQQEQAETLAKKNKAEKRRSSTLIDLAGEEPKEAATAPHSRSLSFDKLATLGGGSSKRVSTMKVQDWQKYQQEATDSGYRQDRSPRDQSEGARLPGKGRRS</sequence>
<feature type="signal peptide" evidence="8">
    <location>
        <begin position="1"/>
        <end position="19"/>
    </location>
</feature>
<dbReference type="Proteomes" id="UP000305067">
    <property type="component" value="Unassembled WGS sequence"/>
</dbReference>
<evidence type="ECO:0000256" key="1">
    <source>
        <dbReference type="ARBA" id="ARBA00004141"/>
    </source>
</evidence>
<name>A0A5C3R1L5_9AGAR</name>
<feature type="compositionally biased region" description="Basic and acidic residues" evidence="6">
    <location>
        <begin position="824"/>
        <end position="835"/>
    </location>
</feature>
<keyword evidence="8" id="KW-0732">Signal</keyword>
<dbReference type="Pfam" id="PF13886">
    <property type="entry name" value="TM7S3_TM198"/>
    <property type="match status" value="1"/>
</dbReference>
<dbReference type="GO" id="GO:0016020">
    <property type="term" value="C:membrane"/>
    <property type="evidence" value="ECO:0007669"/>
    <property type="project" value="UniProtKB-SubCell"/>
</dbReference>
<feature type="coiled-coil region" evidence="5">
    <location>
        <begin position="337"/>
        <end position="376"/>
    </location>
</feature>
<feature type="region of interest" description="Disordered" evidence="6">
    <location>
        <begin position="498"/>
        <end position="521"/>
    </location>
</feature>
<feature type="transmembrane region" description="Helical" evidence="7">
    <location>
        <begin position="143"/>
        <end position="166"/>
    </location>
</feature>
<gene>
    <name evidence="10" type="ORF">BDV98DRAFT_588963</name>
</gene>
<feature type="transmembrane region" description="Helical" evidence="7">
    <location>
        <begin position="257"/>
        <end position="274"/>
    </location>
</feature>
<reference evidence="10 11" key="1">
    <citation type="journal article" date="2019" name="Nat. Ecol. Evol.">
        <title>Megaphylogeny resolves global patterns of mushroom evolution.</title>
        <authorList>
            <person name="Varga T."/>
            <person name="Krizsan K."/>
            <person name="Foldi C."/>
            <person name="Dima B."/>
            <person name="Sanchez-Garcia M."/>
            <person name="Sanchez-Ramirez S."/>
            <person name="Szollosi G.J."/>
            <person name="Szarkandi J.G."/>
            <person name="Papp V."/>
            <person name="Albert L."/>
            <person name="Andreopoulos W."/>
            <person name="Angelini C."/>
            <person name="Antonin V."/>
            <person name="Barry K.W."/>
            <person name="Bougher N.L."/>
            <person name="Buchanan P."/>
            <person name="Buyck B."/>
            <person name="Bense V."/>
            <person name="Catcheside P."/>
            <person name="Chovatia M."/>
            <person name="Cooper J."/>
            <person name="Damon W."/>
            <person name="Desjardin D."/>
            <person name="Finy P."/>
            <person name="Geml J."/>
            <person name="Haridas S."/>
            <person name="Hughes K."/>
            <person name="Justo A."/>
            <person name="Karasinski D."/>
            <person name="Kautmanova I."/>
            <person name="Kiss B."/>
            <person name="Kocsube S."/>
            <person name="Kotiranta H."/>
            <person name="LaButti K.M."/>
            <person name="Lechner B.E."/>
            <person name="Liimatainen K."/>
            <person name="Lipzen A."/>
            <person name="Lukacs Z."/>
            <person name="Mihaltcheva S."/>
            <person name="Morgado L.N."/>
            <person name="Niskanen T."/>
            <person name="Noordeloos M.E."/>
            <person name="Ohm R.A."/>
            <person name="Ortiz-Santana B."/>
            <person name="Ovrebo C."/>
            <person name="Racz N."/>
            <person name="Riley R."/>
            <person name="Savchenko A."/>
            <person name="Shiryaev A."/>
            <person name="Soop K."/>
            <person name="Spirin V."/>
            <person name="Szebenyi C."/>
            <person name="Tomsovsky M."/>
            <person name="Tulloss R.E."/>
            <person name="Uehling J."/>
            <person name="Grigoriev I.V."/>
            <person name="Vagvolgyi C."/>
            <person name="Papp T."/>
            <person name="Martin F.M."/>
            <person name="Miettinen O."/>
            <person name="Hibbett D.S."/>
            <person name="Nagy L.G."/>
        </authorList>
    </citation>
    <scope>NUCLEOTIDE SEQUENCE [LARGE SCALE GENOMIC DNA]</scope>
    <source>
        <strain evidence="10 11">CBS 309.79</strain>
    </source>
</reference>
<feature type="compositionally biased region" description="Polar residues" evidence="6">
    <location>
        <begin position="500"/>
        <end position="521"/>
    </location>
</feature>